<name>A0A8C7PHC4_ONCMY</name>
<dbReference type="InterPro" id="IPR000719">
    <property type="entry name" value="Prot_kinase_dom"/>
</dbReference>
<dbReference type="GO" id="GO:0005634">
    <property type="term" value="C:nucleus"/>
    <property type="evidence" value="ECO:0007669"/>
    <property type="project" value="TreeGrafter"/>
</dbReference>
<evidence type="ECO:0000256" key="1">
    <source>
        <dbReference type="ARBA" id="ARBA00006485"/>
    </source>
</evidence>
<dbReference type="SUPFAM" id="SSF56112">
    <property type="entry name" value="Protein kinase-like (PK-like)"/>
    <property type="match status" value="1"/>
</dbReference>
<keyword evidence="5" id="KW-0418">Kinase</keyword>
<feature type="domain" description="Protein kinase" evidence="7">
    <location>
        <begin position="1"/>
        <end position="229"/>
    </location>
</feature>
<accession>A0A8C7PHC4</accession>
<dbReference type="GO" id="GO:0030332">
    <property type="term" value="F:cyclin binding"/>
    <property type="evidence" value="ECO:0007669"/>
    <property type="project" value="TreeGrafter"/>
</dbReference>
<evidence type="ECO:0000256" key="2">
    <source>
        <dbReference type="ARBA" id="ARBA00022527"/>
    </source>
</evidence>
<keyword evidence="3" id="KW-0808">Transferase</keyword>
<dbReference type="Proteomes" id="UP000694395">
    <property type="component" value="Chromosome 13"/>
</dbReference>
<evidence type="ECO:0000259" key="7">
    <source>
        <dbReference type="PROSITE" id="PS50011"/>
    </source>
</evidence>
<reference evidence="8" key="3">
    <citation type="submission" date="2025-09" db="UniProtKB">
        <authorList>
            <consortium name="Ensembl"/>
        </authorList>
    </citation>
    <scope>IDENTIFICATION</scope>
</reference>
<proteinExistence type="inferred from homology"/>
<sequence>YCLHSNTDVKTGLSMGAMNIRMRKYLQRGEGAYGKVYRTREVCNQQRLVAVKKLNIPGDTESGIPAFTIREVALLLHVSVIKLYRNIFDVVVQLLQGLDFLHTNMLVHCDLKPENVLVSSRGEVKIAGIGLACIYTYHIALTPCVVTLCAGCIFTKLFLLIPLFCGDADAQQLQKIFEVIGLPSEEDWPRESPISYTCSWCPRDPCTQLLSNLGQEENNLLLVCTIYTF</sequence>
<keyword evidence="9" id="KW-1185">Reference proteome</keyword>
<dbReference type="GO" id="GO:0010468">
    <property type="term" value="P:regulation of gene expression"/>
    <property type="evidence" value="ECO:0007669"/>
    <property type="project" value="TreeGrafter"/>
</dbReference>
<keyword evidence="6" id="KW-0067">ATP-binding</keyword>
<dbReference type="GO" id="GO:0005737">
    <property type="term" value="C:cytoplasm"/>
    <property type="evidence" value="ECO:0007669"/>
    <property type="project" value="TreeGrafter"/>
</dbReference>
<dbReference type="PROSITE" id="PS50011">
    <property type="entry name" value="PROTEIN_KINASE_DOM"/>
    <property type="match status" value="1"/>
</dbReference>
<dbReference type="Pfam" id="PF00069">
    <property type="entry name" value="Pkinase"/>
    <property type="match status" value="1"/>
</dbReference>
<reference evidence="8" key="1">
    <citation type="submission" date="2020-07" db="EMBL/GenBank/DDBJ databases">
        <title>A long reads based de novo assembly of the rainbow trout Arlee double haploid line genome.</title>
        <authorList>
            <person name="Gao G."/>
            <person name="Palti Y."/>
        </authorList>
    </citation>
    <scope>NUCLEOTIDE SEQUENCE [LARGE SCALE GENOMIC DNA]</scope>
</reference>
<dbReference type="AlphaFoldDB" id="A0A8C7PHC4"/>
<dbReference type="GO" id="GO:0004693">
    <property type="term" value="F:cyclin-dependent protein serine/threonine kinase activity"/>
    <property type="evidence" value="ECO:0007669"/>
    <property type="project" value="TreeGrafter"/>
</dbReference>
<dbReference type="InterPro" id="IPR011009">
    <property type="entry name" value="Kinase-like_dom_sf"/>
</dbReference>
<evidence type="ECO:0000256" key="4">
    <source>
        <dbReference type="ARBA" id="ARBA00022741"/>
    </source>
</evidence>
<dbReference type="InterPro" id="IPR050108">
    <property type="entry name" value="CDK"/>
</dbReference>
<dbReference type="Ensembl" id="ENSOMYT00000025030.2">
    <property type="protein sequence ID" value="ENSOMYP00000022837.2"/>
    <property type="gene ID" value="ENSOMYG00000010904.2"/>
</dbReference>
<evidence type="ECO:0000256" key="5">
    <source>
        <dbReference type="ARBA" id="ARBA00022777"/>
    </source>
</evidence>
<keyword evidence="4" id="KW-0547">Nucleotide-binding</keyword>
<dbReference type="Gene3D" id="3.30.200.20">
    <property type="entry name" value="Phosphorylase Kinase, domain 1"/>
    <property type="match status" value="1"/>
</dbReference>
<reference evidence="8" key="2">
    <citation type="submission" date="2025-08" db="UniProtKB">
        <authorList>
            <consortium name="Ensembl"/>
        </authorList>
    </citation>
    <scope>IDENTIFICATION</scope>
</reference>
<dbReference type="InterPro" id="IPR008271">
    <property type="entry name" value="Ser/Thr_kinase_AS"/>
</dbReference>
<dbReference type="GO" id="GO:0007165">
    <property type="term" value="P:signal transduction"/>
    <property type="evidence" value="ECO:0007669"/>
    <property type="project" value="TreeGrafter"/>
</dbReference>
<dbReference type="GO" id="GO:0000307">
    <property type="term" value="C:cyclin-dependent protein kinase holoenzyme complex"/>
    <property type="evidence" value="ECO:0007669"/>
    <property type="project" value="TreeGrafter"/>
</dbReference>
<organism evidence="8 9">
    <name type="scientific">Oncorhynchus mykiss</name>
    <name type="common">Rainbow trout</name>
    <name type="synonym">Salmo gairdneri</name>
    <dbReference type="NCBI Taxonomy" id="8022"/>
    <lineage>
        <taxon>Eukaryota</taxon>
        <taxon>Metazoa</taxon>
        <taxon>Chordata</taxon>
        <taxon>Craniata</taxon>
        <taxon>Vertebrata</taxon>
        <taxon>Euteleostomi</taxon>
        <taxon>Actinopterygii</taxon>
        <taxon>Neopterygii</taxon>
        <taxon>Teleostei</taxon>
        <taxon>Protacanthopterygii</taxon>
        <taxon>Salmoniformes</taxon>
        <taxon>Salmonidae</taxon>
        <taxon>Salmoninae</taxon>
        <taxon>Oncorhynchus</taxon>
    </lineage>
</organism>
<dbReference type="GO" id="GO:0000082">
    <property type="term" value="P:G1/S transition of mitotic cell cycle"/>
    <property type="evidence" value="ECO:0007669"/>
    <property type="project" value="TreeGrafter"/>
</dbReference>
<evidence type="ECO:0000256" key="3">
    <source>
        <dbReference type="ARBA" id="ARBA00022679"/>
    </source>
</evidence>
<dbReference type="PANTHER" id="PTHR24056:SF164">
    <property type="entry name" value="CYCLIN-DEPENDENT KINASE 21"/>
    <property type="match status" value="1"/>
</dbReference>
<protein>
    <submittedName>
        <fullName evidence="8">Cyclin-dependent kinase 21</fullName>
    </submittedName>
</protein>
<dbReference type="GO" id="GO:0005524">
    <property type="term" value="F:ATP binding"/>
    <property type="evidence" value="ECO:0007669"/>
    <property type="project" value="UniProtKB-KW"/>
</dbReference>
<keyword evidence="2" id="KW-0723">Serine/threonine-protein kinase</keyword>
<dbReference type="PROSITE" id="PS00108">
    <property type="entry name" value="PROTEIN_KINASE_ST"/>
    <property type="match status" value="1"/>
</dbReference>
<dbReference type="Gene3D" id="1.10.510.10">
    <property type="entry name" value="Transferase(Phosphotransferase) domain 1"/>
    <property type="match status" value="2"/>
</dbReference>
<dbReference type="GO" id="GO:0010389">
    <property type="term" value="P:regulation of G2/M transition of mitotic cell cycle"/>
    <property type="evidence" value="ECO:0007669"/>
    <property type="project" value="TreeGrafter"/>
</dbReference>
<evidence type="ECO:0000313" key="9">
    <source>
        <dbReference type="Proteomes" id="UP000694395"/>
    </source>
</evidence>
<dbReference type="GeneTree" id="ENSGT00940000166962"/>
<evidence type="ECO:0000256" key="6">
    <source>
        <dbReference type="ARBA" id="ARBA00022840"/>
    </source>
</evidence>
<comment type="similarity">
    <text evidence="1">Belongs to the protein kinase superfamily. CMGC Ser/Thr protein kinase family. CDC2/CDKX subfamily.</text>
</comment>
<evidence type="ECO:0000313" key="8">
    <source>
        <dbReference type="Ensembl" id="ENSOMYP00000022837.2"/>
    </source>
</evidence>
<dbReference type="PANTHER" id="PTHR24056">
    <property type="entry name" value="CELL DIVISION PROTEIN KINASE"/>
    <property type="match status" value="1"/>
</dbReference>
<dbReference type="SMART" id="SM00220">
    <property type="entry name" value="S_TKc"/>
    <property type="match status" value="1"/>
</dbReference>